<dbReference type="RefSeq" id="WP_146192974.1">
    <property type="nucleotide sequence ID" value="NZ_JBHMEQ010000080.1"/>
</dbReference>
<dbReference type="AlphaFoldDB" id="A0A2U3AM47"/>
<sequence length="131" mass="15309">MQAQLHRIFSFGTLAIKFDQNVQYGKKLDDVLIVSNGQFDIPLKVISANISPTYPDILNIEVSKMFSYVAEYKYTPKQIHALNTHVLNSKNMLFDEIQLPFDEKVTAYQLFWDTSMYHEMNDLDGEEFLYE</sequence>
<comment type="caution">
    <text evidence="1">The sequence shown here is derived from an EMBL/GenBank/DDBJ whole genome shotgun (WGS) entry which is preliminary data.</text>
</comment>
<dbReference type="EMBL" id="QFVR01000008">
    <property type="protein sequence ID" value="PWI25584.1"/>
    <property type="molecule type" value="Genomic_DNA"/>
</dbReference>
<evidence type="ECO:0000313" key="2">
    <source>
        <dbReference type="Proteomes" id="UP000245938"/>
    </source>
</evidence>
<dbReference type="OrthoDB" id="2455048at2"/>
<dbReference type="Proteomes" id="UP000245938">
    <property type="component" value="Unassembled WGS sequence"/>
</dbReference>
<accession>A0A2U3AM47</accession>
<name>A0A2U3AM47_9BACL</name>
<reference evidence="1 2" key="1">
    <citation type="submission" date="2018-05" db="EMBL/GenBank/DDBJ databases">
        <title>Kurthia sibirica genome sequence.</title>
        <authorList>
            <person name="Maclea K.S."/>
            <person name="Goen A.E."/>
        </authorList>
    </citation>
    <scope>NUCLEOTIDE SEQUENCE [LARGE SCALE GENOMIC DNA]</scope>
    <source>
        <strain evidence="1 2">ATCC 49154</strain>
    </source>
</reference>
<keyword evidence="2" id="KW-1185">Reference proteome</keyword>
<organism evidence="1 2">
    <name type="scientific">Kurthia sibirica</name>
    <dbReference type="NCBI Taxonomy" id="202750"/>
    <lineage>
        <taxon>Bacteria</taxon>
        <taxon>Bacillati</taxon>
        <taxon>Bacillota</taxon>
        <taxon>Bacilli</taxon>
        <taxon>Bacillales</taxon>
        <taxon>Caryophanaceae</taxon>
        <taxon>Kurthia</taxon>
    </lineage>
</organism>
<evidence type="ECO:0000313" key="1">
    <source>
        <dbReference type="EMBL" id="PWI25584.1"/>
    </source>
</evidence>
<protein>
    <submittedName>
        <fullName evidence="1">Uncharacterized protein</fullName>
    </submittedName>
</protein>
<gene>
    <name evidence="1" type="ORF">DEX24_08230</name>
</gene>
<proteinExistence type="predicted"/>